<dbReference type="Pfam" id="PF01453">
    <property type="entry name" value="B_lectin"/>
    <property type="match status" value="1"/>
</dbReference>
<evidence type="ECO:0000259" key="6">
    <source>
        <dbReference type="PROSITE" id="PS50927"/>
    </source>
</evidence>
<dbReference type="PANTHER" id="PTHR32444">
    <property type="entry name" value="BULB-TYPE LECTIN DOMAIN-CONTAINING PROTEIN"/>
    <property type="match status" value="1"/>
</dbReference>
<feature type="compositionally biased region" description="Basic and acidic residues" evidence="4">
    <location>
        <begin position="282"/>
        <end position="294"/>
    </location>
</feature>
<dbReference type="InterPro" id="IPR001480">
    <property type="entry name" value="Bulb-type_lectin_dom"/>
</dbReference>
<feature type="domain" description="Bulb-type lectin" evidence="6">
    <location>
        <begin position="20"/>
        <end position="140"/>
    </location>
</feature>
<comment type="caution">
    <text evidence="7">The sequence shown here is derived from an EMBL/GenBank/DDBJ whole genome shotgun (WGS) entry which is preliminary data.</text>
</comment>
<feature type="chain" id="PRO_5032913235" description="Bulb-type lectin domain-containing protein" evidence="5">
    <location>
        <begin position="24"/>
        <end position="303"/>
    </location>
</feature>
<dbReference type="AlphaFoldDB" id="A0A843XYE8"/>
<evidence type="ECO:0000313" key="8">
    <source>
        <dbReference type="Proteomes" id="UP000652761"/>
    </source>
</evidence>
<dbReference type="PANTHER" id="PTHR32444:SF247">
    <property type="entry name" value="OS01G0958200 PROTEIN"/>
    <property type="match status" value="1"/>
</dbReference>
<keyword evidence="5" id="KW-0732">Signal</keyword>
<feature type="signal peptide" evidence="5">
    <location>
        <begin position="1"/>
        <end position="23"/>
    </location>
</feature>
<dbReference type="GO" id="GO:0005537">
    <property type="term" value="F:D-mannose binding"/>
    <property type="evidence" value="ECO:0007669"/>
    <property type="project" value="UniProtKB-KW"/>
</dbReference>
<evidence type="ECO:0000256" key="2">
    <source>
        <dbReference type="ARBA" id="ARBA00022737"/>
    </source>
</evidence>
<evidence type="ECO:0000256" key="1">
    <source>
        <dbReference type="ARBA" id="ARBA00022546"/>
    </source>
</evidence>
<dbReference type="Gene3D" id="2.90.10.10">
    <property type="entry name" value="Bulb-type lectin domain"/>
    <property type="match status" value="1"/>
</dbReference>
<dbReference type="PROSITE" id="PS50927">
    <property type="entry name" value="BULB_LECTIN"/>
    <property type="match status" value="1"/>
</dbReference>
<dbReference type="SUPFAM" id="SSF51110">
    <property type="entry name" value="alpha-D-mannose-specific plant lectins"/>
    <property type="match status" value="1"/>
</dbReference>
<gene>
    <name evidence="7" type="ORF">Taro_056772</name>
</gene>
<dbReference type="Proteomes" id="UP000652761">
    <property type="component" value="Unassembled WGS sequence"/>
</dbReference>
<evidence type="ECO:0000256" key="3">
    <source>
        <dbReference type="ARBA" id="ARBA00023035"/>
    </source>
</evidence>
<dbReference type="SMART" id="SM00108">
    <property type="entry name" value="B_lectin"/>
    <property type="match status" value="1"/>
</dbReference>
<protein>
    <recommendedName>
        <fullName evidence="6">Bulb-type lectin domain-containing protein</fullName>
    </recommendedName>
</protein>
<evidence type="ECO:0000256" key="5">
    <source>
        <dbReference type="SAM" id="SignalP"/>
    </source>
</evidence>
<evidence type="ECO:0000256" key="4">
    <source>
        <dbReference type="SAM" id="MobiDB-lite"/>
    </source>
</evidence>
<keyword evidence="8" id="KW-1185">Reference proteome</keyword>
<name>A0A843XYE8_COLES</name>
<proteinExistence type="predicted"/>
<reference evidence="7" key="1">
    <citation type="submission" date="2017-07" db="EMBL/GenBank/DDBJ databases">
        <title>Taro Niue Genome Assembly and Annotation.</title>
        <authorList>
            <person name="Atibalentja N."/>
            <person name="Keating K."/>
            <person name="Fields C.J."/>
        </authorList>
    </citation>
    <scope>NUCLEOTIDE SEQUENCE</scope>
    <source>
        <strain evidence="7">Niue_2</strain>
        <tissue evidence="7">Leaf</tissue>
    </source>
</reference>
<sequence>MRTLPVDVLSVAAFLSAIALVSAAEGDPLSHNEGLVAGQGSFRKGFFTGRPNHTYLGIWYNRIPGRKVVWVANRLYPLPESTGSLLLRQNGSLVLAVAAGTVYWSMDPEANLSNPVARLLEDGNLFVSGDDRGDYAWQSFTQPADTLLPSMNIGLNRRTGENYNLTSWKANDDPSSGDFFWVLVVWGYHSYSSGALGRGAIYRGAANEGQPEAGHSLSSTHLVEDEVLTEIAGELGHPADGDLRRVLEVVDDDGPVAAEEELQQRPQRNLLGISTEEHGALARISTEEPQRMGEAEQGSPVSI</sequence>
<accession>A0A843XYE8</accession>
<keyword evidence="3" id="KW-0430">Lectin</keyword>
<dbReference type="GO" id="GO:0051707">
    <property type="term" value="P:response to other organism"/>
    <property type="evidence" value="ECO:0007669"/>
    <property type="project" value="UniProtKB-ARBA"/>
</dbReference>
<keyword evidence="3" id="KW-0465">Mannose-binding</keyword>
<evidence type="ECO:0000313" key="7">
    <source>
        <dbReference type="EMBL" id="MQM23705.1"/>
    </source>
</evidence>
<dbReference type="CDD" id="cd00028">
    <property type="entry name" value="B_lectin"/>
    <property type="match status" value="1"/>
</dbReference>
<feature type="region of interest" description="Disordered" evidence="4">
    <location>
        <begin position="282"/>
        <end position="303"/>
    </location>
</feature>
<organism evidence="7 8">
    <name type="scientific">Colocasia esculenta</name>
    <name type="common">Wild taro</name>
    <name type="synonym">Arum esculentum</name>
    <dbReference type="NCBI Taxonomy" id="4460"/>
    <lineage>
        <taxon>Eukaryota</taxon>
        <taxon>Viridiplantae</taxon>
        <taxon>Streptophyta</taxon>
        <taxon>Embryophyta</taxon>
        <taxon>Tracheophyta</taxon>
        <taxon>Spermatophyta</taxon>
        <taxon>Magnoliopsida</taxon>
        <taxon>Liliopsida</taxon>
        <taxon>Araceae</taxon>
        <taxon>Aroideae</taxon>
        <taxon>Colocasieae</taxon>
        <taxon>Colocasia</taxon>
    </lineage>
</organism>
<dbReference type="EMBL" id="NMUH01017503">
    <property type="protein sequence ID" value="MQM23705.1"/>
    <property type="molecule type" value="Genomic_DNA"/>
</dbReference>
<dbReference type="InterPro" id="IPR036426">
    <property type="entry name" value="Bulb-type_lectin_dom_sf"/>
</dbReference>
<keyword evidence="1" id="KW-0348">Hemagglutinin</keyword>
<keyword evidence="2" id="KW-0677">Repeat</keyword>